<evidence type="ECO:0000313" key="1">
    <source>
        <dbReference type="EMBL" id="GAB88171.1"/>
    </source>
</evidence>
<name>K6W374_9ACTN</name>
<dbReference type="AlphaFoldDB" id="K6W374"/>
<proteinExistence type="predicted"/>
<sequence length="59" mass="6645">MTTHHPYAYVCTRCQHLASRHYLATGSTDTVAGPYLCSHRDLRLHHRPDGGADRNPLNC</sequence>
<reference evidence="1 2" key="1">
    <citation type="submission" date="2012-08" db="EMBL/GenBank/DDBJ databases">
        <title>Whole genome shotgun sequence of Gordonia rhizosphera NBRC 16068.</title>
        <authorList>
            <person name="Takarada H."/>
            <person name="Isaki S."/>
            <person name="Hosoyama A."/>
            <person name="Tsuchikane K."/>
            <person name="Katsumata H."/>
            <person name="Baba S."/>
            <person name="Ohji S."/>
            <person name="Yamazaki S."/>
            <person name="Fujita N."/>
        </authorList>
    </citation>
    <scope>NUCLEOTIDE SEQUENCE [LARGE SCALE GENOMIC DNA]</scope>
    <source>
        <strain evidence="1 2">NBRC 16068</strain>
    </source>
</reference>
<dbReference type="EMBL" id="BAHC01000006">
    <property type="protein sequence ID" value="GAB88171.1"/>
    <property type="molecule type" value="Genomic_DNA"/>
</dbReference>
<evidence type="ECO:0000313" key="2">
    <source>
        <dbReference type="Proteomes" id="UP000008363"/>
    </source>
</evidence>
<dbReference type="Proteomes" id="UP000008363">
    <property type="component" value="Unassembled WGS sequence"/>
</dbReference>
<keyword evidence="2" id="KW-1185">Reference proteome</keyword>
<gene>
    <name evidence="1" type="ORF">GORHZ_006_00400</name>
</gene>
<dbReference type="STRING" id="1108045.GORHZ_006_00400"/>
<accession>K6W374</accession>
<comment type="caution">
    <text evidence="1">The sequence shown here is derived from an EMBL/GenBank/DDBJ whole genome shotgun (WGS) entry which is preliminary data.</text>
</comment>
<organism evidence="1 2">
    <name type="scientific">Gordonia rhizosphera NBRC 16068</name>
    <dbReference type="NCBI Taxonomy" id="1108045"/>
    <lineage>
        <taxon>Bacteria</taxon>
        <taxon>Bacillati</taxon>
        <taxon>Actinomycetota</taxon>
        <taxon>Actinomycetes</taxon>
        <taxon>Mycobacteriales</taxon>
        <taxon>Gordoniaceae</taxon>
        <taxon>Gordonia</taxon>
    </lineage>
</organism>
<protein>
    <submittedName>
        <fullName evidence="1">Uncharacterized protein</fullName>
    </submittedName>
</protein>